<dbReference type="Proteomes" id="UP000596083">
    <property type="component" value="Chromosome"/>
</dbReference>
<organism evidence="1 2">
    <name type="scientific">Martelella lutilitoris</name>
    <dbReference type="NCBI Taxonomy" id="2583532"/>
    <lineage>
        <taxon>Bacteria</taxon>
        <taxon>Pseudomonadati</taxon>
        <taxon>Pseudomonadota</taxon>
        <taxon>Alphaproteobacteria</taxon>
        <taxon>Hyphomicrobiales</taxon>
        <taxon>Aurantimonadaceae</taxon>
        <taxon>Martelella</taxon>
    </lineage>
</organism>
<name>A0A7T7HNA4_9HYPH</name>
<dbReference type="EMBL" id="CP066786">
    <property type="protein sequence ID" value="QQM32366.1"/>
    <property type="molecule type" value="Genomic_DNA"/>
</dbReference>
<evidence type="ECO:0000313" key="2">
    <source>
        <dbReference type="Proteomes" id="UP000596083"/>
    </source>
</evidence>
<proteinExistence type="predicted"/>
<dbReference type="AlphaFoldDB" id="A0A7T7HNA4"/>
<dbReference type="KEGG" id="mlut:JET14_09625"/>
<reference evidence="1 2" key="1">
    <citation type="submission" date="2020-12" db="EMBL/GenBank/DDBJ databases">
        <authorList>
            <person name="Zheng R.K."/>
            <person name="Sun C.M."/>
        </authorList>
    </citation>
    <scope>NUCLEOTIDE SEQUENCE [LARGE SCALE GENOMIC DNA]</scope>
    <source>
        <strain evidence="1 2">ZRK001</strain>
    </source>
</reference>
<dbReference type="RefSeq" id="WP_200337814.1">
    <property type="nucleotide sequence ID" value="NZ_CP066786.1"/>
</dbReference>
<protein>
    <submittedName>
        <fullName evidence="1">Uncharacterized protein</fullName>
    </submittedName>
</protein>
<evidence type="ECO:0000313" key="1">
    <source>
        <dbReference type="EMBL" id="QQM32366.1"/>
    </source>
</evidence>
<sequence length="175" mass="19626">MNILPSCSIKNLADCEPRQLVRVVEYGRDADALGLVADIEGNEGARAIIVLNEAIPAYSIINSPESYQVLAFVAQPSLVIDPFCGFETQPDRIFSAPGCISRHHNRWLMRVREKHSSFRPRQASFDLETGRLIDLVEELRSAVFFGKWCLTLPNSEPHEKAITVASFEWKAPQNS</sequence>
<gene>
    <name evidence="1" type="ORF">JET14_09625</name>
</gene>
<accession>A0A7T7HNA4</accession>